<evidence type="ECO:0000313" key="1">
    <source>
        <dbReference type="EMBL" id="MBX29743.1"/>
    </source>
</evidence>
<accession>A0A2P2MHP1</accession>
<keyword evidence="1" id="KW-0648">Protein biosynthesis</keyword>
<protein>
    <submittedName>
        <fullName evidence="1">Transcription initiation factor TFIID subunit 2 isoform X1</fullName>
    </submittedName>
</protein>
<sequence>MARRMRSCMGAAENLITGTFYTKDLPLQPLGYPFNVLCNQWTRTSEFQRK</sequence>
<keyword evidence="1" id="KW-0396">Initiation factor</keyword>
<dbReference type="AlphaFoldDB" id="A0A2P2MHP1"/>
<reference evidence="1" key="1">
    <citation type="submission" date="2018-02" db="EMBL/GenBank/DDBJ databases">
        <title>Rhizophora mucronata_Transcriptome.</title>
        <authorList>
            <person name="Meera S.P."/>
            <person name="Sreeshan A."/>
            <person name="Augustine A."/>
        </authorList>
    </citation>
    <scope>NUCLEOTIDE SEQUENCE</scope>
    <source>
        <tissue evidence="1">Leaf</tissue>
    </source>
</reference>
<name>A0A2P2MHP1_RHIMU</name>
<proteinExistence type="predicted"/>
<dbReference type="EMBL" id="GGEC01049259">
    <property type="protein sequence ID" value="MBX29743.1"/>
    <property type="molecule type" value="Transcribed_RNA"/>
</dbReference>
<dbReference type="GO" id="GO:0003743">
    <property type="term" value="F:translation initiation factor activity"/>
    <property type="evidence" value="ECO:0007669"/>
    <property type="project" value="UniProtKB-KW"/>
</dbReference>
<organism evidence="1">
    <name type="scientific">Rhizophora mucronata</name>
    <name type="common">Asiatic mangrove</name>
    <dbReference type="NCBI Taxonomy" id="61149"/>
    <lineage>
        <taxon>Eukaryota</taxon>
        <taxon>Viridiplantae</taxon>
        <taxon>Streptophyta</taxon>
        <taxon>Embryophyta</taxon>
        <taxon>Tracheophyta</taxon>
        <taxon>Spermatophyta</taxon>
        <taxon>Magnoliopsida</taxon>
        <taxon>eudicotyledons</taxon>
        <taxon>Gunneridae</taxon>
        <taxon>Pentapetalae</taxon>
        <taxon>rosids</taxon>
        <taxon>fabids</taxon>
        <taxon>Malpighiales</taxon>
        <taxon>Rhizophoraceae</taxon>
        <taxon>Rhizophora</taxon>
    </lineage>
</organism>